<feature type="domain" description="PLA2c" evidence="7">
    <location>
        <begin position="72"/>
        <end position="773"/>
    </location>
</feature>
<evidence type="ECO:0000256" key="5">
    <source>
        <dbReference type="PROSITE-ProRule" id="PRU00555"/>
    </source>
</evidence>
<proteinExistence type="inferred from homology"/>
<dbReference type="Pfam" id="PF01735">
    <property type="entry name" value="PLA2_B"/>
    <property type="match status" value="2"/>
</dbReference>
<dbReference type="HOGENOM" id="CLU_014602_0_0_1"/>
<dbReference type="EMBL" id="FO082058">
    <property type="protein sequence ID" value="CCE73510.1"/>
    <property type="molecule type" value="Genomic_DNA"/>
</dbReference>
<evidence type="ECO:0000313" key="10">
    <source>
        <dbReference type="Proteomes" id="UP000005222"/>
    </source>
</evidence>
<dbReference type="OrthoDB" id="4084751at2759"/>
<dbReference type="InterPro" id="IPR016035">
    <property type="entry name" value="Acyl_Trfase/lysoPLipase"/>
</dbReference>
<keyword evidence="3 5" id="KW-0442">Lipid degradation</keyword>
<evidence type="ECO:0000313" key="9">
    <source>
        <dbReference type="EMBL" id="CCE73510.1"/>
    </source>
</evidence>
<dbReference type="AlphaFoldDB" id="G8YSP8"/>
<dbReference type="OMA" id="FIANCRN"/>
<sequence length="783" mass="87764">MIILLYMLFVLKGFVVCRPLLFGPAQKLQMKGYTRRETRVVNSLDLISSENTDIFGSNQYYWRSSYAPYKTLCPSYNLLRAANNDISKEESRYIKHRRDLAMVALQELLERNRIPGFDANEFLDKYSKYVTIALAFSGGGYRSMLTGGGALVAYDSRTPGTESEGQLGGLFQASSYIGGISGGSWLVMSNLVNDNRPIIELKDDPKAWSLQHKLLEGVPNFDPTSIQKTQSDQSSLVPNNNGYIFDNNDIETKEKNPFAAFFSKIFHFAKIFPYEKEDTPLDQKEQPILTSSVLDLLKSILLKNDEDHDNSTGKSPENTVWKRVFSYYKELNIEVRSKRSAGYYVSFTDYWGRALARRIFPGVARIPGVTITESTFLPSFKNYEQPFPVIGTIEKTPSKTSSSIDSHLFEFTPYEFGSWDDYLGAFVPLRYLGSSLYDGVPIQPTKISNISICVSGYDNVGYMTGASSCLFSHIFVYIYNFLVSFKSELSVAANSLLTSFGLSAGTTSLNNPQYHPDYALISPNPFYGFKPIKDTYKGLSESSHMYLVDGGDDGQNIPFQPFIQPAREVDIIFAFDMTSDHNNFPNGTTLRKSTERYHSNATEFSVPYFEHIYQGKGQREPTLTQRSAFPSVPTPEDIVCYNLSSSPIFLGCDLDDFPPVNVTALSPTGGKTSGYIPPLIIYTANSALTSQSNTSTFQLSYSPYEVNKMIENGYSLATNGNSTSYSTCVSCAILKRQFDHIATNRANSYNDSFKIPNACKACFQQYCWKGKYSKARSHKADLN</sequence>
<keyword evidence="6" id="KW-0732">Signal</keyword>
<dbReference type="GO" id="GO:0005886">
    <property type="term" value="C:plasma membrane"/>
    <property type="evidence" value="ECO:0007669"/>
    <property type="project" value="TreeGrafter"/>
</dbReference>
<evidence type="ECO:0000256" key="4">
    <source>
        <dbReference type="ARBA" id="ARBA00023098"/>
    </source>
</evidence>
<comment type="catalytic activity">
    <reaction evidence="6">
        <text>a 1-acyl-sn-glycero-3-phosphocholine + H2O = sn-glycerol 3-phosphocholine + a fatty acid + H(+)</text>
        <dbReference type="Rhea" id="RHEA:15177"/>
        <dbReference type="ChEBI" id="CHEBI:15377"/>
        <dbReference type="ChEBI" id="CHEBI:15378"/>
        <dbReference type="ChEBI" id="CHEBI:16870"/>
        <dbReference type="ChEBI" id="CHEBI:28868"/>
        <dbReference type="ChEBI" id="CHEBI:58168"/>
        <dbReference type="EC" id="3.1.1.5"/>
    </reaction>
</comment>
<evidence type="ECO:0000256" key="2">
    <source>
        <dbReference type="ARBA" id="ARBA00022801"/>
    </source>
</evidence>
<evidence type="ECO:0000259" key="7">
    <source>
        <dbReference type="PROSITE" id="PS51210"/>
    </source>
</evidence>
<feature type="chain" id="PRO_5007362039" description="Lysophospholipase" evidence="6">
    <location>
        <begin position="18"/>
        <end position="783"/>
    </location>
</feature>
<dbReference type="GO" id="GO:0005576">
    <property type="term" value="C:extracellular region"/>
    <property type="evidence" value="ECO:0007669"/>
    <property type="project" value="TreeGrafter"/>
</dbReference>
<evidence type="ECO:0000256" key="6">
    <source>
        <dbReference type="RuleBase" id="RU362103"/>
    </source>
</evidence>
<evidence type="ECO:0000256" key="3">
    <source>
        <dbReference type="ARBA" id="ARBA00022963"/>
    </source>
</evidence>
<dbReference type="Gene3D" id="3.40.1090.10">
    <property type="entry name" value="Cytosolic phospholipase A2 catalytic domain"/>
    <property type="match status" value="2"/>
</dbReference>
<dbReference type="Proteomes" id="UP000005222">
    <property type="component" value="Chromosome A"/>
</dbReference>
<reference evidence="10" key="2">
    <citation type="journal article" date="2012" name="G3 (Bethesda)">
        <title>Pichia sorbitophila, an interspecies yeast hybrid reveals early steps of genome resolution following polyploidization.</title>
        <authorList>
            <person name="Leh Louis V."/>
            <person name="Despons L."/>
            <person name="Friedrich A."/>
            <person name="Martin T."/>
            <person name="Durrens P."/>
            <person name="Casaregola S."/>
            <person name="Neuveglise C."/>
            <person name="Fairhead C."/>
            <person name="Marck C."/>
            <person name="Cruz J.A."/>
            <person name="Straub M.L."/>
            <person name="Kugler V."/>
            <person name="Sacerdot C."/>
            <person name="Uzunov Z."/>
            <person name="Thierry A."/>
            <person name="Weiss S."/>
            <person name="Bleykasten C."/>
            <person name="De Montigny J."/>
            <person name="Jacques N."/>
            <person name="Jung P."/>
            <person name="Lemaire M."/>
            <person name="Mallet S."/>
            <person name="Morel G."/>
            <person name="Richard G.F."/>
            <person name="Sarkar A."/>
            <person name="Savel G."/>
            <person name="Schacherer J."/>
            <person name="Seret M.L."/>
            <person name="Talla E."/>
            <person name="Samson G."/>
            <person name="Jubin C."/>
            <person name="Poulain J."/>
            <person name="Vacherie B."/>
            <person name="Barbe V."/>
            <person name="Pelletier E."/>
            <person name="Sherman D.J."/>
            <person name="Westhof E."/>
            <person name="Weissenbach J."/>
            <person name="Baret P.V."/>
            <person name="Wincker P."/>
            <person name="Gaillardin C."/>
            <person name="Dujon B."/>
            <person name="Souciet J.L."/>
        </authorList>
    </citation>
    <scope>NUCLEOTIDE SEQUENCE [LARGE SCALE GENOMIC DNA]</scope>
    <source>
        <strain evidence="10">ATCC MYA-4447 / BCRC 22081 / CBS 7064 / NBRC 10061 / NRRL Y-12695</strain>
    </source>
</reference>
<protein>
    <recommendedName>
        <fullName evidence="6">Lysophospholipase</fullName>
        <ecNumber evidence="6">3.1.1.5</ecNumber>
    </recommendedName>
</protein>
<dbReference type="SUPFAM" id="SSF52151">
    <property type="entry name" value="FabD/lysophospholipase-like"/>
    <property type="match status" value="1"/>
</dbReference>
<dbReference type="GO" id="GO:0046475">
    <property type="term" value="P:glycerophospholipid catabolic process"/>
    <property type="evidence" value="ECO:0007669"/>
    <property type="project" value="TreeGrafter"/>
</dbReference>
<evidence type="ECO:0000256" key="1">
    <source>
        <dbReference type="ARBA" id="ARBA00008780"/>
    </source>
</evidence>
<evidence type="ECO:0000313" key="8">
    <source>
        <dbReference type="EMBL" id="CCE72949.1"/>
    </source>
</evidence>
<keyword evidence="2 5" id="KW-0378">Hydrolase</keyword>
<reference evidence="9" key="1">
    <citation type="submission" date="2011-10" db="EMBL/GenBank/DDBJ databases">
        <authorList>
            <person name="Genoscope - CEA"/>
        </authorList>
    </citation>
    <scope>NUCLEOTIDE SEQUENCE</scope>
    <source>
        <strain evidence="9">CBS 7064</strain>
    </source>
</reference>
<dbReference type="Proteomes" id="UP000005222">
    <property type="component" value="Chromosome B"/>
</dbReference>
<accession>G8YSP8</accession>
<gene>
    <name evidence="9" type="primary">Piso0_000556</name>
    <name evidence="8" type="ORF">GNLVRS01_PISO0A11946g</name>
    <name evidence="9" type="ORF">GNLVRS01_PISO0B12013g</name>
</gene>
<dbReference type="GO" id="GO:0004622">
    <property type="term" value="F:phosphatidylcholine lysophospholipase activity"/>
    <property type="evidence" value="ECO:0007669"/>
    <property type="project" value="UniProtKB-EC"/>
</dbReference>
<dbReference type="SMART" id="SM00022">
    <property type="entry name" value="PLAc"/>
    <property type="match status" value="1"/>
</dbReference>
<dbReference type="PANTHER" id="PTHR10728">
    <property type="entry name" value="CYTOSOLIC PHOSPHOLIPASE A2"/>
    <property type="match status" value="1"/>
</dbReference>
<feature type="signal peptide" evidence="6">
    <location>
        <begin position="1"/>
        <end position="17"/>
    </location>
</feature>
<organism evidence="9 10">
    <name type="scientific">Pichia sorbitophila (strain ATCC MYA-4447 / BCRC 22081 / CBS 7064 / NBRC 10061 / NRRL Y-12695)</name>
    <name type="common">Hybrid yeast</name>
    <dbReference type="NCBI Taxonomy" id="559304"/>
    <lineage>
        <taxon>Eukaryota</taxon>
        <taxon>Fungi</taxon>
        <taxon>Dikarya</taxon>
        <taxon>Ascomycota</taxon>
        <taxon>Saccharomycotina</taxon>
        <taxon>Pichiomycetes</taxon>
        <taxon>Debaryomycetaceae</taxon>
        <taxon>Millerozyma</taxon>
    </lineage>
</organism>
<dbReference type="GO" id="GO:0004623">
    <property type="term" value="F:phospholipase A2 activity"/>
    <property type="evidence" value="ECO:0007669"/>
    <property type="project" value="TreeGrafter"/>
</dbReference>
<dbReference type="EC" id="3.1.1.5" evidence="6"/>
<dbReference type="EMBL" id="FO082059">
    <property type="protein sequence ID" value="CCE72949.1"/>
    <property type="molecule type" value="Genomic_DNA"/>
</dbReference>
<keyword evidence="4 5" id="KW-0443">Lipid metabolism</keyword>
<dbReference type="STRING" id="559304.G8YSP8"/>
<name>G8YSP8_PICSO</name>
<dbReference type="InterPro" id="IPR002642">
    <property type="entry name" value="LysoPLipase_cat_dom"/>
</dbReference>
<dbReference type="GO" id="GO:0005783">
    <property type="term" value="C:endoplasmic reticulum"/>
    <property type="evidence" value="ECO:0007669"/>
    <property type="project" value="TreeGrafter"/>
</dbReference>
<dbReference type="InParanoid" id="G8YSP8"/>
<dbReference type="eggNOG" id="KOG1325">
    <property type="taxonomic scope" value="Eukaryota"/>
</dbReference>
<dbReference type="FunCoup" id="G8YSP8">
    <property type="interactions" value="45"/>
</dbReference>
<dbReference type="PROSITE" id="PS51210">
    <property type="entry name" value="PLA2C"/>
    <property type="match status" value="1"/>
</dbReference>
<keyword evidence="10" id="KW-1185">Reference proteome</keyword>
<dbReference type="GO" id="GO:0005829">
    <property type="term" value="C:cytosol"/>
    <property type="evidence" value="ECO:0007669"/>
    <property type="project" value="TreeGrafter"/>
</dbReference>
<dbReference type="PANTHER" id="PTHR10728:SF56">
    <property type="entry name" value="MEIOTIC PHOSPHOLIPASE SPO1-RELATED"/>
    <property type="match status" value="1"/>
</dbReference>
<comment type="similarity">
    <text evidence="1 6">Belongs to the lysophospholipase family.</text>
</comment>